<feature type="domain" description="Yeast cell wall synthesis Kre9/Knh1-like N-terminal" evidence="2">
    <location>
        <begin position="491"/>
        <end position="567"/>
    </location>
</feature>
<dbReference type="NCBIfam" id="TIGR04183">
    <property type="entry name" value="Por_Secre_tail"/>
    <property type="match status" value="1"/>
</dbReference>
<keyword evidence="1" id="KW-0732">Signal</keyword>
<dbReference type="InterPro" id="IPR026444">
    <property type="entry name" value="Secre_tail"/>
</dbReference>
<dbReference type="InterPro" id="IPR018466">
    <property type="entry name" value="Kre9/Knh1-like_N"/>
</dbReference>
<dbReference type="Gene3D" id="2.60.40.10">
    <property type="entry name" value="Immunoglobulins"/>
    <property type="match status" value="1"/>
</dbReference>
<name>A0A538TFS3_UNCEI</name>
<evidence type="ECO:0000259" key="2">
    <source>
        <dbReference type="Pfam" id="PF10342"/>
    </source>
</evidence>
<dbReference type="InterPro" id="IPR036278">
    <property type="entry name" value="Sialidase_sf"/>
</dbReference>
<proteinExistence type="predicted"/>
<organism evidence="3 4">
    <name type="scientific">Eiseniibacteriota bacterium</name>
    <dbReference type="NCBI Taxonomy" id="2212470"/>
    <lineage>
        <taxon>Bacteria</taxon>
        <taxon>Candidatus Eiseniibacteriota</taxon>
    </lineage>
</organism>
<protein>
    <submittedName>
        <fullName evidence="3">T9SS type A sorting domain-containing protein</fullName>
    </submittedName>
</protein>
<dbReference type="Gene3D" id="2.60.120.380">
    <property type="match status" value="1"/>
</dbReference>
<sequence length="683" mass="71954">AIGDDCNGTISSTGDLDYWSFSATQGQSLLFNLDPNTFNCGITGAGRSMRMRLFATQSPYPNPTGFPDSLLAASAQGNFADRIVWTCPKTGTYLVRVQRSAGTAPFPYRLRVRNLTFGAPNPSRDARDITLVYSSNQGGSWSTEQRINDDPAGLENRRPFFSADGLGHVHAFWHDSRLPGLGNNAALTSVFGTTSRDGGSTWTPNYCVTDELSFFSFNTLAVPNLGDYNMAASFGGVTHAAWTDQRLSTGDVRVPNSNAYSAGLGPEVYTTGIIFDHTVTCPGDFEICAATRSESRNYTITNTGTVPDQYNWSYNDTQGWSGGPTNGTTAVLDPGASENVAVTVTVPAACSYPNTSTTVTFTATPVGAPYDGKSCQTVASFSAIAFDFSPNTLNLHAQGLWVTGYLTPTLPCTGAGIDISSVRVNGVPVDPAAPTSVDANGTLTVKFDRAAVELTVNDGNSVPMVVTGTACGHCFIGSECIKVTRAVVTAPAAGSVLDAGTLTQVRWQTPSGVSVQSVAILHSHDDGSTWELVAHGLPNTGSYDWTVPNSPGNQHKLAVVLVESADETGYLVDGVLGVSQSFEITGPVAVGDHGPALFALRGVSPNPATTALHVNFSLKNASLATLSLFDVTGRQLGSRRVDMLGPGWHTVTLGERATLPAGLYIVRLTQDGKSLTTRAALVR</sequence>
<dbReference type="Pfam" id="PF10342">
    <property type="entry name" value="Kre9_KNH"/>
    <property type="match status" value="1"/>
</dbReference>
<dbReference type="SUPFAM" id="SSF50939">
    <property type="entry name" value="Sialidases"/>
    <property type="match status" value="1"/>
</dbReference>
<dbReference type="InterPro" id="IPR013783">
    <property type="entry name" value="Ig-like_fold"/>
</dbReference>
<evidence type="ECO:0000313" key="3">
    <source>
        <dbReference type="EMBL" id="TMQ62454.1"/>
    </source>
</evidence>
<accession>A0A538TFS3</accession>
<dbReference type="AlphaFoldDB" id="A0A538TFS3"/>
<feature type="non-terminal residue" evidence="3">
    <location>
        <position position="1"/>
    </location>
</feature>
<gene>
    <name evidence="3" type="ORF">E6K78_11710</name>
</gene>
<comment type="caution">
    <text evidence="3">The sequence shown here is derived from an EMBL/GenBank/DDBJ whole genome shotgun (WGS) entry which is preliminary data.</text>
</comment>
<reference evidence="3 4" key="1">
    <citation type="journal article" date="2019" name="Nat. Microbiol.">
        <title>Mediterranean grassland soil C-N compound turnover is dependent on rainfall and depth, and is mediated by genomically divergent microorganisms.</title>
        <authorList>
            <person name="Diamond S."/>
            <person name="Andeer P.F."/>
            <person name="Li Z."/>
            <person name="Crits-Christoph A."/>
            <person name="Burstein D."/>
            <person name="Anantharaman K."/>
            <person name="Lane K.R."/>
            <person name="Thomas B.C."/>
            <person name="Pan C."/>
            <person name="Northen T.R."/>
            <person name="Banfield J.F."/>
        </authorList>
    </citation>
    <scope>NUCLEOTIDE SEQUENCE [LARGE SCALE GENOMIC DNA]</scope>
    <source>
        <strain evidence="3">WS_8</strain>
    </source>
</reference>
<dbReference type="Gene3D" id="2.120.10.10">
    <property type="match status" value="1"/>
</dbReference>
<dbReference type="EMBL" id="VBOY01000134">
    <property type="protein sequence ID" value="TMQ62454.1"/>
    <property type="molecule type" value="Genomic_DNA"/>
</dbReference>
<evidence type="ECO:0000313" key="4">
    <source>
        <dbReference type="Proteomes" id="UP000316609"/>
    </source>
</evidence>
<evidence type="ECO:0000256" key="1">
    <source>
        <dbReference type="ARBA" id="ARBA00022729"/>
    </source>
</evidence>
<dbReference type="Proteomes" id="UP000316609">
    <property type="component" value="Unassembled WGS sequence"/>
</dbReference>